<sequence>MFSTLRNYLNQKSSLSDKEIAHILSHFVEKNAKRKEILIDCNAVSNHFYFIVEGAVRIFSINSEGVELSRFFAFENIFCTALPSFIDQQPTNEYLQAIEPSRLLVITRKDFYKLVDEYHDFERIYRKILEFSFINNQFRIYSYQGYTALERVRLLIKMQPQFLLRVSNKLAASYLGMSPSTLSRTKLKL</sequence>
<dbReference type="RefSeq" id="WP_182206996.1">
    <property type="nucleotide sequence ID" value="NZ_JACGLT010000025.1"/>
</dbReference>
<dbReference type="Pfam" id="PF00027">
    <property type="entry name" value="cNMP_binding"/>
    <property type="match status" value="1"/>
</dbReference>
<feature type="domain" description="Cyclic nucleotide-binding" evidence="1">
    <location>
        <begin position="13"/>
        <end position="115"/>
    </location>
</feature>
<proteinExistence type="predicted"/>
<evidence type="ECO:0000313" key="2">
    <source>
        <dbReference type="EMBL" id="MBA6154738.1"/>
    </source>
</evidence>
<dbReference type="PROSITE" id="PS50042">
    <property type="entry name" value="CNMP_BINDING_3"/>
    <property type="match status" value="1"/>
</dbReference>
<comment type="caution">
    <text evidence="2">The sequence shown here is derived from an EMBL/GenBank/DDBJ whole genome shotgun (WGS) entry which is preliminary data.</text>
</comment>
<gene>
    <name evidence="2" type="ORF">H3Z82_18615</name>
</gene>
<name>A0A7W2R5G2_9FLAO</name>
<dbReference type="InterPro" id="IPR018490">
    <property type="entry name" value="cNMP-bd_dom_sf"/>
</dbReference>
<dbReference type="InterPro" id="IPR014710">
    <property type="entry name" value="RmlC-like_jellyroll"/>
</dbReference>
<dbReference type="Gene3D" id="2.60.120.10">
    <property type="entry name" value="Jelly Rolls"/>
    <property type="match status" value="1"/>
</dbReference>
<reference evidence="2 3" key="1">
    <citation type="submission" date="2020-07" db="EMBL/GenBank/DDBJ databases">
        <title>Bacterium isolated from marine sediment.</title>
        <authorList>
            <person name="Shang D."/>
        </authorList>
    </citation>
    <scope>NUCLEOTIDE SEQUENCE [LARGE SCALE GENOMIC DNA]</scope>
    <source>
        <strain evidence="2 3">F6074</strain>
    </source>
</reference>
<dbReference type="Proteomes" id="UP000541857">
    <property type="component" value="Unassembled WGS sequence"/>
</dbReference>
<evidence type="ECO:0000259" key="1">
    <source>
        <dbReference type="PROSITE" id="PS50042"/>
    </source>
</evidence>
<keyword evidence="3" id="KW-1185">Reference proteome</keyword>
<organism evidence="2 3">
    <name type="scientific">Gelidibacter maritimus</name>
    <dbReference type="NCBI Taxonomy" id="2761487"/>
    <lineage>
        <taxon>Bacteria</taxon>
        <taxon>Pseudomonadati</taxon>
        <taxon>Bacteroidota</taxon>
        <taxon>Flavobacteriia</taxon>
        <taxon>Flavobacteriales</taxon>
        <taxon>Flavobacteriaceae</taxon>
        <taxon>Gelidibacter</taxon>
    </lineage>
</organism>
<dbReference type="CDD" id="cd00038">
    <property type="entry name" value="CAP_ED"/>
    <property type="match status" value="1"/>
</dbReference>
<dbReference type="AlphaFoldDB" id="A0A7W2R5G2"/>
<dbReference type="InterPro" id="IPR000595">
    <property type="entry name" value="cNMP-bd_dom"/>
</dbReference>
<dbReference type="EMBL" id="JACGLT010000025">
    <property type="protein sequence ID" value="MBA6154738.1"/>
    <property type="molecule type" value="Genomic_DNA"/>
</dbReference>
<evidence type="ECO:0000313" key="3">
    <source>
        <dbReference type="Proteomes" id="UP000541857"/>
    </source>
</evidence>
<protein>
    <submittedName>
        <fullName evidence="2">Crp/Fnr family transcriptional regulator</fullName>
    </submittedName>
</protein>
<dbReference type="SUPFAM" id="SSF51206">
    <property type="entry name" value="cAMP-binding domain-like"/>
    <property type="match status" value="1"/>
</dbReference>
<dbReference type="SMART" id="SM00100">
    <property type="entry name" value="cNMP"/>
    <property type="match status" value="1"/>
</dbReference>
<accession>A0A7W2R5G2</accession>